<feature type="non-terminal residue" evidence="2">
    <location>
        <position position="61"/>
    </location>
</feature>
<accession>A0A6J4SCI0</accession>
<evidence type="ECO:0000256" key="1">
    <source>
        <dbReference type="SAM" id="MobiDB-lite"/>
    </source>
</evidence>
<feature type="compositionally biased region" description="Basic and acidic residues" evidence="1">
    <location>
        <begin position="19"/>
        <end position="28"/>
    </location>
</feature>
<organism evidence="2">
    <name type="scientific">uncultured Solirubrobacterales bacterium</name>
    <dbReference type="NCBI Taxonomy" id="768556"/>
    <lineage>
        <taxon>Bacteria</taxon>
        <taxon>Bacillati</taxon>
        <taxon>Actinomycetota</taxon>
        <taxon>Thermoleophilia</taxon>
        <taxon>Solirubrobacterales</taxon>
        <taxon>environmental samples</taxon>
    </lineage>
</organism>
<protein>
    <submittedName>
        <fullName evidence="2">Uncharacterized protein</fullName>
    </submittedName>
</protein>
<feature type="region of interest" description="Disordered" evidence="1">
    <location>
        <begin position="1"/>
        <end position="61"/>
    </location>
</feature>
<feature type="compositionally biased region" description="Basic residues" evidence="1">
    <location>
        <begin position="9"/>
        <end position="18"/>
    </location>
</feature>
<evidence type="ECO:0000313" key="2">
    <source>
        <dbReference type="EMBL" id="CAA9490613.1"/>
    </source>
</evidence>
<dbReference type="AlphaFoldDB" id="A0A6J4SCI0"/>
<name>A0A6J4SCI0_9ACTN</name>
<sequence length="61" mass="7040">EDRADRPGGRPRHRRTGRKREDANDRGVRRGPAGLRHAERLRRRLRAGLPRRSATAGYDDL</sequence>
<feature type="non-terminal residue" evidence="2">
    <location>
        <position position="1"/>
    </location>
</feature>
<gene>
    <name evidence="2" type="ORF">AVDCRST_MAG17-751</name>
</gene>
<proteinExistence type="predicted"/>
<reference evidence="2" key="1">
    <citation type="submission" date="2020-02" db="EMBL/GenBank/DDBJ databases">
        <authorList>
            <person name="Meier V. D."/>
        </authorList>
    </citation>
    <scope>NUCLEOTIDE SEQUENCE</scope>
    <source>
        <strain evidence="2">AVDCRST_MAG17</strain>
    </source>
</reference>
<dbReference type="EMBL" id="CADCVV010000057">
    <property type="protein sequence ID" value="CAA9490613.1"/>
    <property type="molecule type" value="Genomic_DNA"/>
</dbReference>